<organism evidence="5 6">
    <name type="scientific">Clostridium frigidicarnis</name>
    <dbReference type="NCBI Taxonomy" id="84698"/>
    <lineage>
        <taxon>Bacteria</taxon>
        <taxon>Bacillati</taxon>
        <taxon>Bacillota</taxon>
        <taxon>Clostridia</taxon>
        <taxon>Eubacteriales</taxon>
        <taxon>Clostridiaceae</taxon>
        <taxon>Clostridium</taxon>
    </lineage>
</organism>
<dbReference type="Pfam" id="PF08241">
    <property type="entry name" value="Methyltransf_11"/>
    <property type="match status" value="1"/>
</dbReference>
<evidence type="ECO:0000256" key="3">
    <source>
        <dbReference type="ARBA" id="ARBA00022679"/>
    </source>
</evidence>
<name>A0A1I0Y9I3_9CLOT</name>
<proteinExistence type="inferred from homology"/>
<dbReference type="SUPFAM" id="SSF53335">
    <property type="entry name" value="S-adenosyl-L-methionine-dependent methyltransferases"/>
    <property type="match status" value="1"/>
</dbReference>
<dbReference type="InterPro" id="IPR051052">
    <property type="entry name" value="Diverse_substrate_MTase"/>
</dbReference>
<keyword evidence="2 5" id="KW-0489">Methyltransferase</keyword>
<evidence type="ECO:0000256" key="1">
    <source>
        <dbReference type="ARBA" id="ARBA00008361"/>
    </source>
</evidence>
<keyword evidence="5" id="KW-0830">Ubiquinone</keyword>
<keyword evidence="3" id="KW-0808">Transferase</keyword>
<dbReference type="CDD" id="cd02440">
    <property type="entry name" value="AdoMet_MTases"/>
    <property type="match status" value="1"/>
</dbReference>
<dbReference type="GO" id="GO:0032259">
    <property type="term" value="P:methylation"/>
    <property type="evidence" value="ECO:0007669"/>
    <property type="project" value="UniProtKB-KW"/>
</dbReference>
<dbReference type="PANTHER" id="PTHR44942:SF4">
    <property type="entry name" value="METHYLTRANSFERASE TYPE 11 DOMAIN-CONTAINING PROTEIN"/>
    <property type="match status" value="1"/>
</dbReference>
<dbReference type="Proteomes" id="UP000198619">
    <property type="component" value="Unassembled WGS sequence"/>
</dbReference>
<dbReference type="Gene3D" id="3.40.50.150">
    <property type="entry name" value="Vaccinia Virus protein VP39"/>
    <property type="match status" value="1"/>
</dbReference>
<keyword evidence="6" id="KW-1185">Reference proteome</keyword>
<accession>A0A1I0Y9I3</accession>
<evidence type="ECO:0000259" key="4">
    <source>
        <dbReference type="Pfam" id="PF08241"/>
    </source>
</evidence>
<protein>
    <submittedName>
        <fullName evidence="5">Ubiquinone/menaquinone biosynthesis C-methylase UbiE</fullName>
    </submittedName>
</protein>
<reference evidence="5 6" key="1">
    <citation type="submission" date="2016-10" db="EMBL/GenBank/DDBJ databases">
        <authorList>
            <person name="de Groot N.N."/>
        </authorList>
    </citation>
    <scope>NUCLEOTIDE SEQUENCE [LARGE SCALE GENOMIC DNA]</scope>
    <source>
        <strain evidence="5 6">DSM 12271</strain>
    </source>
</reference>
<feature type="domain" description="Methyltransferase type 11" evidence="4">
    <location>
        <begin position="43"/>
        <end position="134"/>
    </location>
</feature>
<dbReference type="RefSeq" id="WP_177199372.1">
    <property type="nucleotide sequence ID" value="NZ_FOKI01000012.1"/>
</dbReference>
<dbReference type="STRING" id="84698.SAMN04488528_101214"/>
<dbReference type="AlphaFoldDB" id="A0A1I0Y9I3"/>
<dbReference type="EMBL" id="FOKI01000012">
    <property type="protein sequence ID" value="SFB10009.1"/>
    <property type="molecule type" value="Genomic_DNA"/>
</dbReference>
<evidence type="ECO:0000313" key="5">
    <source>
        <dbReference type="EMBL" id="SFB10009.1"/>
    </source>
</evidence>
<dbReference type="GO" id="GO:0008757">
    <property type="term" value="F:S-adenosylmethionine-dependent methyltransferase activity"/>
    <property type="evidence" value="ECO:0007669"/>
    <property type="project" value="InterPro"/>
</dbReference>
<sequence length="258" mass="30051">MDKKYLFDKIVLNYEKRRPNYGSKVFQDIINYSGLTKDKSIIEVGCGTGQATEPFLKTQCRITAVELGENLGLYTKKKFKDYTNLEVIISAFEDYKFDDNKFDMLYSATAFHWIPAEIGYKKSYRIIKSGGALALFWNKASVKNKDNIVHRNIQSIYDEFLPQWSKKAINNEDKYLYSSIINEIKKCGFIDIEFKTYHNTRVMTGVEYIELLNTYSDHIALDESIRIPLFKAIRDTIEELGDEIIINDTVELYLARKD</sequence>
<evidence type="ECO:0000313" key="6">
    <source>
        <dbReference type="Proteomes" id="UP000198619"/>
    </source>
</evidence>
<dbReference type="InterPro" id="IPR029063">
    <property type="entry name" value="SAM-dependent_MTases_sf"/>
</dbReference>
<gene>
    <name evidence="5" type="ORF">SAMN04488528_101214</name>
</gene>
<dbReference type="InterPro" id="IPR013216">
    <property type="entry name" value="Methyltransf_11"/>
</dbReference>
<comment type="similarity">
    <text evidence="1">Belongs to the methyltransferase superfamily.</text>
</comment>
<dbReference type="PANTHER" id="PTHR44942">
    <property type="entry name" value="METHYLTRANSF_11 DOMAIN-CONTAINING PROTEIN"/>
    <property type="match status" value="1"/>
</dbReference>
<evidence type="ECO:0000256" key="2">
    <source>
        <dbReference type="ARBA" id="ARBA00022603"/>
    </source>
</evidence>